<evidence type="ECO:0000256" key="5">
    <source>
        <dbReference type="ARBA" id="ARBA00022989"/>
    </source>
</evidence>
<evidence type="ECO:0000259" key="13">
    <source>
        <dbReference type="PROSITE" id="PS50188"/>
    </source>
</evidence>
<comment type="subcellular location">
    <subcellularLocation>
        <location evidence="1">Membrane</location>
        <topology evidence="1">Single-pass type I membrane protein</topology>
    </subcellularLocation>
</comment>
<feature type="chain" id="PRO_5044239520" evidence="12">
    <location>
        <begin position="24"/>
        <end position="502"/>
    </location>
</feature>
<keyword evidence="7" id="KW-1015">Disulfide bond</keyword>
<keyword evidence="4 12" id="KW-0732">Signal</keyword>
<dbReference type="InterPro" id="IPR003599">
    <property type="entry name" value="Ig_sub"/>
</dbReference>
<dbReference type="Proteomes" id="UP000314983">
    <property type="component" value="Chromosome 9"/>
</dbReference>
<feature type="compositionally biased region" description="Polar residues" evidence="10">
    <location>
        <begin position="492"/>
        <end position="502"/>
    </location>
</feature>
<evidence type="ECO:0000259" key="14">
    <source>
        <dbReference type="PROSITE" id="PS50835"/>
    </source>
</evidence>
<keyword evidence="5 11" id="KW-1133">Transmembrane helix</keyword>
<feature type="domain" description="B30.2/SPRY" evidence="13">
    <location>
        <begin position="286"/>
        <end position="484"/>
    </location>
</feature>
<dbReference type="CTD" id="100332077"/>
<dbReference type="GO" id="GO:0001817">
    <property type="term" value="P:regulation of cytokine production"/>
    <property type="evidence" value="ECO:0007669"/>
    <property type="project" value="TreeGrafter"/>
</dbReference>
<evidence type="ECO:0000256" key="12">
    <source>
        <dbReference type="SAM" id="SignalP"/>
    </source>
</evidence>
<dbReference type="GO" id="GO:0005102">
    <property type="term" value="F:signaling receptor binding"/>
    <property type="evidence" value="ECO:0007669"/>
    <property type="project" value="TreeGrafter"/>
</dbReference>
<dbReference type="Pfam" id="PF22705">
    <property type="entry name" value="C2-set_3"/>
    <property type="match status" value="1"/>
</dbReference>
<dbReference type="SUPFAM" id="SSF49899">
    <property type="entry name" value="Concanavalin A-like lectins/glucanases"/>
    <property type="match status" value="1"/>
</dbReference>
<feature type="domain" description="Ig-like" evidence="14">
    <location>
        <begin position="158"/>
        <end position="236"/>
    </location>
</feature>
<evidence type="ECO:0000256" key="10">
    <source>
        <dbReference type="SAM" id="MobiDB-lite"/>
    </source>
</evidence>
<dbReference type="InterPro" id="IPR003879">
    <property type="entry name" value="Butyrophylin_SPRY"/>
</dbReference>
<dbReference type="InterPro" id="IPR003877">
    <property type="entry name" value="SPRY_dom"/>
</dbReference>
<evidence type="ECO:0000256" key="11">
    <source>
        <dbReference type="SAM" id="Phobius"/>
    </source>
</evidence>
<protein>
    <submittedName>
        <fullName evidence="15">Cabz01076234.2</fullName>
    </submittedName>
</protein>
<dbReference type="InterPro" id="IPR013783">
    <property type="entry name" value="Ig-like_fold"/>
</dbReference>
<dbReference type="PROSITE" id="PS50835">
    <property type="entry name" value="IG_LIKE"/>
    <property type="match status" value="2"/>
</dbReference>
<dbReference type="AlphaFoldDB" id="A0A4W4EGJ6"/>
<keyword evidence="3 11" id="KW-0812">Transmembrane</keyword>
<accession>A0A4W4EGJ6</accession>
<feature type="signal peptide" evidence="12">
    <location>
        <begin position="1"/>
        <end position="23"/>
    </location>
</feature>
<reference evidence="15" key="5">
    <citation type="submission" date="2025-09" db="UniProtKB">
        <authorList>
            <consortium name="Ensembl"/>
        </authorList>
    </citation>
    <scope>IDENTIFICATION</scope>
</reference>
<name>A0A4W4EGJ6_ELEEL</name>
<keyword evidence="6 11" id="KW-0472">Membrane</keyword>
<evidence type="ECO:0000256" key="6">
    <source>
        <dbReference type="ARBA" id="ARBA00023136"/>
    </source>
</evidence>
<dbReference type="Gene3D" id="2.60.40.10">
    <property type="entry name" value="Immunoglobulins"/>
    <property type="match status" value="2"/>
</dbReference>
<dbReference type="GO" id="GO:1903037">
    <property type="term" value="P:regulation of leukocyte cell-cell adhesion"/>
    <property type="evidence" value="ECO:0007669"/>
    <property type="project" value="UniProtKB-ARBA"/>
</dbReference>
<dbReference type="InterPro" id="IPR043136">
    <property type="entry name" value="B30.2/SPRY_sf"/>
</dbReference>
<evidence type="ECO:0000256" key="3">
    <source>
        <dbReference type="ARBA" id="ARBA00022692"/>
    </source>
</evidence>
<keyword evidence="8" id="KW-0325">Glycoprotein</keyword>
<dbReference type="Gene3D" id="2.60.120.920">
    <property type="match status" value="1"/>
</dbReference>
<dbReference type="InterPro" id="IPR050504">
    <property type="entry name" value="IgSF_BTN/MOG"/>
</dbReference>
<dbReference type="InterPro" id="IPR013320">
    <property type="entry name" value="ConA-like_dom_sf"/>
</dbReference>
<reference evidence="16" key="1">
    <citation type="journal article" date="2014" name="Science">
        <title>Nonhuman genetics. Genomic basis for the convergent evolution of electric organs.</title>
        <authorList>
            <person name="Gallant J.R."/>
            <person name="Traeger L.L."/>
            <person name="Volkening J.D."/>
            <person name="Moffett H."/>
            <person name="Chen P.H."/>
            <person name="Novina C.D."/>
            <person name="Phillips G.N.Jr."/>
            <person name="Anand R."/>
            <person name="Wells G.B."/>
            <person name="Pinch M."/>
            <person name="Guth R."/>
            <person name="Unguez G.A."/>
            <person name="Albert J.S."/>
            <person name="Zakon H.H."/>
            <person name="Samanta M.P."/>
            <person name="Sussman M.R."/>
        </authorList>
    </citation>
    <scope>NUCLEOTIDE SEQUENCE [LARGE SCALE GENOMIC DNA]</scope>
</reference>
<comment type="similarity">
    <text evidence="2">Belongs to the immunoglobulin superfamily. BTN/MOG family.</text>
</comment>
<dbReference type="GeneID" id="113567806"/>
<feature type="domain" description="Ig-like" evidence="14">
    <location>
        <begin position="40"/>
        <end position="143"/>
    </location>
</feature>
<feature type="transmembrane region" description="Helical" evidence="11">
    <location>
        <begin position="250"/>
        <end position="270"/>
    </location>
</feature>
<dbReference type="InterPro" id="IPR007110">
    <property type="entry name" value="Ig-like_dom"/>
</dbReference>
<dbReference type="PANTHER" id="PTHR24100">
    <property type="entry name" value="BUTYROPHILIN"/>
    <property type="match status" value="1"/>
</dbReference>
<reference evidence="16" key="2">
    <citation type="journal article" date="2017" name="Sci. Adv.">
        <title>A tail of two voltages: Proteomic comparison of the three electric organs of the electric eel.</title>
        <authorList>
            <person name="Traeger L.L."/>
            <person name="Sabat G."/>
            <person name="Barrett-Wilt G.A."/>
            <person name="Wells G.B."/>
            <person name="Sussman M.R."/>
        </authorList>
    </citation>
    <scope>NUCLEOTIDE SEQUENCE [LARGE SCALE GENOMIC DNA]</scope>
</reference>
<keyword evidence="16" id="KW-1185">Reference proteome</keyword>
<dbReference type="PROSITE" id="PS50188">
    <property type="entry name" value="B302_SPRY"/>
    <property type="match status" value="1"/>
</dbReference>
<dbReference type="GO" id="GO:0050852">
    <property type="term" value="P:T cell receptor signaling pathway"/>
    <property type="evidence" value="ECO:0007669"/>
    <property type="project" value="TreeGrafter"/>
</dbReference>
<evidence type="ECO:0000256" key="8">
    <source>
        <dbReference type="ARBA" id="ARBA00023180"/>
    </source>
</evidence>
<dbReference type="KEGG" id="eee:113567806"/>
<dbReference type="SMART" id="SM00409">
    <property type="entry name" value="IG"/>
    <property type="match status" value="1"/>
</dbReference>
<dbReference type="PRINTS" id="PR01407">
    <property type="entry name" value="BUTYPHLNCDUF"/>
</dbReference>
<dbReference type="OMA" id="EYTCYVS"/>
<evidence type="ECO:0000256" key="2">
    <source>
        <dbReference type="ARBA" id="ARBA00007591"/>
    </source>
</evidence>
<dbReference type="InterPro" id="IPR036179">
    <property type="entry name" value="Ig-like_dom_sf"/>
</dbReference>
<dbReference type="Pfam" id="PF00622">
    <property type="entry name" value="SPRY"/>
    <property type="match status" value="1"/>
</dbReference>
<dbReference type="InterPro" id="IPR013106">
    <property type="entry name" value="Ig_V-set"/>
</dbReference>
<dbReference type="GO" id="GO:0050863">
    <property type="term" value="P:regulation of T cell activation"/>
    <property type="evidence" value="ECO:0007669"/>
    <property type="project" value="UniProtKB-ARBA"/>
</dbReference>
<reference evidence="15" key="4">
    <citation type="submission" date="2025-08" db="UniProtKB">
        <authorList>
            <consortium name="Ensembl"/>
        </authorList>
    </citation>
    <scope>IDENTIFICATION</scope>
</reference>
<organism evidence="15 16">
    <name type="scientific">Electrophorus electricus</name>
    <name type="common">Electric eel</name>
    <name type="synonym">Gymnotus electricus</name>
    <dbReference type="NCBI Taxonomy" id="8005"/>
    <lineage>
        <taxon>Eukaryota</taxon>
        <taxon>Metazoa</taxon>
        <taxon>Chordata</taxon>
        <taxon>Craniata</taxon>
        <taxon>Vertebrata</taxon>
        <taxon>Euteleostomi</taxon>
        <taxon>Actinopterygii</taxon>
        <taxon>Neopterygii</taxon>
        <taxon>Teleostei</taxon>
        <taxon>Ostariophysi</taxon>
        <taxon>Gymnotiformes</taxon>
        <taxon>Gymnotoidei</taxon>
        <taxon>Gymnotidae</taxon>
        <taxon>Electrophorus</taxon>
    </lineage>
</organism>
<evidence type="ECO:0000256" key="9">
    <source>
        <dbReference type="ARBA" id="ARBA00023319"/>
    </source>
</evidence>
<dbReference type="GO" id="GO:0009897">
    <property type="term" value="C:external side of plasma membrane"/>
    <property type="evidence" value="ECO:0007669"/>
    <property type="project" value="TreeGrafter"/>
</dbReference>
<dbReference type="RefSeq" id="XP_026851722.2">
    <property type="nucleotide sequence ID" value="XM_026995921.2"/>
</dbReference>
<dbReference type="FunFam" id="2.60.40.10:FF:000142">
    <property type="entry name" value="V-set domain-containing T-cell activation inhibitor 1"/>
    <property type="match status" value="1"/>
</dbReference>
<dbReference type="SUPFAM" id="SSF48726">
    <property type="entry name" value="Immunoglobulin"/>
    <property type="match status" value="2"/>
</dbReference>
<dbReference type="InterPro" id="IPR053896">
    <property type="entry name" value="BTN3A2-like_Ig-C"/>
</dbReference>
<evidence type="ECO:0000313" key="16">
    <source>
        <dbReference type="Proteomes" id="UP000314983"/>
    </source>
</evidence>
<proteinExistence type="inferred from homology"/>
<evidence type="ECO:0000313" key="15">
    <source>
        <dbReference type="Ensembl" id="ENSEEEP00000010149.2"/>
    </source>
</evidence>
<evidence type="ECO:0000256" key="7">
    <source>
        <dbReference type="ARBA" id="ARBA00023157"/>
    </source>
</evidence>
<reference evidence="15" key="3">
    <citation type="submission" date="2020-05" db="EMBL/GenBank/DDBJ databases">
        <title>Electrophorus electricus (electric eel) genome, fEleEle1, primary haplotype.</title>
        <authorList>
            <person name="Myers G."/>
            <person name="Meyer A."/>
            <person name="Fedrigo O."/>
            <person name="Formenti G."/>
            <person name="Rhie A."/>
            <person name="Tracey A."/>
            <person name="Sims Y."/>
            <person name="Jarvis E.D."/>
        </authorList>
    </citation>
    <scope>NUCLEOTIDE SEQUENCE [LARGE SCALE GENOMIC DNA]</scope>
</reference>
<evidence type="ECO:0000256" key="4">
    <source>
        <dbReference type="ARBA" id="ARBA00022729"/>
    </source>
</evidence>
<dbReference type="Pfam" id="PF07686">
    <property type="entry name" value="V-set"/>
    <property type="match status" value="1"/>
</dbReference>
<dbReference type="PANTHER" id="PTHR24100:SF149">
    <property type="entry name" value="BG-LIKE ANTIGEN 1-RELATED"/>
    <property type="match status" value="1"/>
</dbReference>
<evidence type="ECO:0000256" key="1">
    <source>
        <dbReference type="ARBA" id="ARBA00004479"/>
    </source>
</evidence>
<feature type="region of interest" description="Disordered" evidence="10">
    <location>
        <begin position="482"/>
        <end position="502"/>
    </location>
</feature>
<dbReference type="InterPro" id="IPR001870">
    <property type="entry name" value="B30.2/SPRY"/>
</dbReference>
<keyword evidence="9" id="KW-0393">Immunoglobulin domain</keyword>
<dbReference type="Ensembl" id="ENSEEET00000010271.2">
    <property type="protein sequence ID" value="ENSEEEP00000010149.2"/>
    <property type="gene ID" value="ENSEEEG00000005148.2"/>
</dbReference>
<dbReference type="GeneTree" id="ENSGT01120000271914"/>
<sequence>MCASNEVISCAILIFLGSQLVGGSDLPLKCATGLITGRLGSSVVLPCWLSPPLDVKAMEIRWYRPDQYSTPVLLYLNHKVMTDLQKERYRNRTSLSLREENSAGLKGGDVSLELKNLNMGDRGTFHCFVSGDKAYGSCTLTLNLTALGSSPVLSLQPQGDQVNVTCRSCGWLPKPRVEWKLSEQKIPGPGGLLFSQEGELTCVQSWVLLSPSRSGPITCSISLPGGEEKDGHVDIQNILCLKHGGGPWKAISAVSTLAAVALAAISIYFYRKYKTGYTAVKKGQEAEETAYPNPNMEELRKAAVSITLDDTRTCPGLMVKNKLVRDKEGVADTHREPGFPYHLSVYGRNSFSSGRAYWEVGLISPNIPPKTSWLIGVTKASNDFTENKHDDMTPSKGFWFLYLSKQTGLRVNTEPEISLPLVSRPESVGVLLDYDQGELSFYNVKEGICLVTMKTKFQGQVLPMFNPGIGDEAPLKILDTAGPSAVPAEGASSPTDNSVKIP</sequence>
<gene>
    <name evidence="15" type="primary">cabz01076234.2</name>
</gene>
<dbReference type="SMART" id="SM00449">
    <property type="entry name" value="SPRY"/>
    <property type="match status" value="1"/>
</dbReference>